<protein>
    <submittedName>
        <fullName evidence="2">Uncharacterized protein</fullName>
    </submittedName>
</protein>
<accession>A0AC35G1Q4</accession>
<name>A0AC35G1Q4_9BILA</name>
<evidence type="ECO:0000313" key="1">
    <source>
        <dbReference type="Proteomes" id="UP000887580"/>
    </source>
</evidence>
<organism evidence="1 2">
    <name type="scientific">Panagrolaimus sp. PS1159</name>
    <dbReference type="NCBI Taxonomy" id="55785"/>
    <lineage>
        <taxon>Eukaryota</taxon>
        <taxon>Metazoa</taxon>
        <taxon>Ecdysozoa</taxon>
        <taxon>Nematoda</taxon>
        <taxon>Chromadorea</taxon>
        <taxon>Rhabditida</taxon>
        <taxon>Tylenchina</taxon>
        <taxon>Panagrolaimomorpha</taxon>
        <taxon>Panagrolaimoidea</taxon>
        <taxon>Panagrolaimidae</taxon>
        <taxon>Panagrolaimus</taxon>
    </lineage>
</organism>
<proteinExistence type="predicted"/>
<evidence type="ECO:0000313" key="2">
    <source>
        <dbReference type="WBParaSite" id="PS1159_v2.g22907.t1"/>
    </source>
</evidence>
<sequence length="102" mass="11651">MSEPIAEMEFGLSNDETLEALKPDIKKNEEKREADLLKIKSDMSTLEPVEENIFGDTNKESNAQQINETKADNISKKDEMLSSADKTKIFPASFLNFYRNNF</sequence>
<dbReference type="Proteomes" id="UP000887580">
    <property type="component" value="Unplaced"/>
</dbReference>
<dbReference type="WBParaSite" id="PS1159_v2.g22907.t1">
    <property type="protein sequence ID" value="PS1159_v2.g22907.t1"/>
    <property type="gene ID" value="PS1159_v2.g22907"/>
</dbReference>
<reference evidence="2" key="1">
    <citation type="submission" date="2022-11" db="UniProtKB">
        <authorList>
            <consortium name="WormBaseParasite"/>
        </authorList>
    </citation>
    <scope>IDENTIFICATION</scope>
</reference>